<gene>
    <name evidence="2" type="ORF">KP509_38G037200</name>
</gene>
<dbReference type="PANTHER" id="PTHR47992">
    <property type="entry name" value="PROTEIN PHOSPHATASE"/>
    <property type="match status" value="1"/>
</dbReference>
<dbReference type="OMA" id="RRICDSW"/>
<dbReference type="InterPro" id="IPR036457">
    <property type="entry name" value="PPM-type-like_dom_sf"/>
</dbReference>
<sequence>MCNCVDFLVSSLTDCWRRICDSWCISSFAIAPSEQVRLLNAAVNARSRYMQKRQRLIQVGGYVSPSGDEACATKIGTGLCFTKEHAEALGFIWNLSQRSSEASMLCHTPHDHCPDVSNIIVSGFTKRGQKEVNQDALLFIEDFASQAGTVFCGVFDGHGPNGHIIARHVVHALPKKLAACWQSRYRAFRPSLSGSDDSFNSTRKKFVSDGDLIGTWKVSIVEAFNLMDQELILNSLEDCFWSGTTAVTLIKQGCDLILGNLGDSRAILGSTAEDGSLIAKQLTIDMKPDLPREAERIRRCNGRIFELVYEPTVKRVWLPHLNSPGLAMTRALGDYCLKKYGLISEPEITHCRLTHGDKFVVLATDGVWNVLTNEEVVKTVASTPARASASKAVIDAAMDAWKSNCPSSKADDCAVVCLFFDSSQNDH</sequence>
<keyword evidence="3" id="KW-1185">Reference proteome</keyword>
<dbReference type="SMART" id="SM00332">
    <property type="entry name" value="PP2Cc"/>
    <property type="match status" value="1"/>
</dbReference>
<dbReference type="PROSITE" id="PS51746">
    <property type="entry name" value="PPM_2"/>
    <property type="match status" value="1"/>
</dbReference>
<dbReference type="Proteomes" id="UP000825935">
    <property type="component" value="Chromosome 38"/>
</dbReference>
<dbReference type="GO" id="GO:0004722">
    <property type="term" value="F:protein serine/threonine phosphatase activity"/>
    <property type="evidence" value="ECO:0007669"/>
    <property type="project" value="InterPro"/>
</dbReference>
<evidence type="ECO:0000313" key="3">
    <source>
        <dbReference type="Proteomes" id="UP000825935"/>
    </source>
</evidence>
<feature type="domain" description="PPM-type phosphatase" evidence="1">
    <location>
        <begin position="120"/>
        <end position="420"/>
    </location>
</feature>
<dbReference type="InterPro" id="IPR015655">
    <property type="entry name" value="PP2C"/>
</dbReference>
<dbReference type="InterPro" id="IPR001932">
    <property type="entry name" value="PPM-type_phosphatase-like_dom"/>
</dbReference>
<dbReference type="SUPFAM" id="SSF81606">
    <property type="entry name" value="PP2C-like"/>
    <property type="match status" value="1"/>
</dbReference>
<dbReference type="EMBL" id="CM035443">
    <property type="protein sequence ID" value="KAH7278348.1"/>
    <property type="molecule type" value="Genomic_DNA"/>
</dbReference>
<evidence type="ECO:0000259" key="1">
    <source>
        <dbReference type="PROSITE" id="PS51746"/>
    </source>
</evidence>
<comment type="caution">
    <text evidence="2">The sequence shown here is derived from an EMBL/GenBank/DDBJ whole genome shotgun (WGS) entry which is preliminary data.</text>
</comment>
<dbReference type="Gene3D" id="3.60.40.10">
    <property type="entry name" value="PPM-type phosphatase domain"/>
    <property type="match status" value="1"/>
</dbReference>
<dbReference type="AlphaFoldDB" id="A0A8T2Q3W1"/>
<evidence type="ECO:0000313" key="2">
    <source>
        <dbReference type="EMBL" id="KAH7278348.1"/>
    </source>
</evidence>
<organism evidence="2 3">
    <name type="scientific">Ceratopteris richardii</name>
    <name type="common">Triangle waterfern</name>
    <dbReference type="NCBI Taxonomy" id="49495"/>
    <lineage>
        <taxon>Eukaryota</taxon>
        <taxon>Viridiplantae</taxon>
        <taxon>Streptophyta</taxon>
        <taxon>Embryophyta</taxon>
        <taxon>Tracheophyta</taxon>
        <taxon>Polypodiopsida</taxon>
        <taxon>Polypodiidae</taxon>
        <taxon>Polypodiales</taxon>
        <taxon>Pteridineae</taxon>
        <taxon>Pteridaceae</taxon>
        <taxon>Parkerioideae</taxon>
        <taxon>Ceratopteris</taxon>
    </lineage>
</organism>
<protein>
    <recommendedName>
        <fullName evidence="1">PPM-type phosphatase domain-containing protein</fullName>
    </recommendedName>
</protein>
<dbReference type="CDD" id="cd00143">
    <property type="entry name" value="PP2Cc"/>
    <property type="match status" value="1"/>
</dbReference>
<reference evidence="2" key="1">
    <citation type="submission" date="2021-08" db="EMBL/GenBank/DDBJ databases">
        <title>WGS assembly of Ceratopteris richardii.</title>
        <authorList>
            <person name="Marchant D.B."/>
            <person name="Chen G."/>
            <person name="Jenkins J."/>
            <person name="Shu S."/>
            <person name="Leebens-Mack J."/>
            <person name="Grimwood J."/>
            <person name="Schmutz J."/>
            <person name="Soltis P."/>
            <person name="Soltis D."/>
            <person name="Chen Z.-H."/>
        </authorList>
    </citation>
    <scope>NUCLEOTIDE SEQUENCE</scope>
    <source>
        <strain evidence="2">Whitten #5841</strain>
        <tissue evidence="2">Leaf</tissue>
    </source>
</reference>
<dbReference type="Pfam" id="PF00481">
    <property type="entry name" value="PP2C"/>
    <property type="match status" value="1"/>
</dbReference>
<proteinExistence type="predicted"/>
<accession>A0A8T2Q3W1</accession>
<dbReference type="OrthoDB" id="10264738at2759"/>
<name>A0A8T2Q3W1_CERRI</name>